<dbReference type="PANTHER" id="PTHR33728">
    <property type="entry name" value="CTTNBP 2 AMINO-TERMINAL-LIKE PROTEIN"/>
    <property type="match status" value="1"/>
</dbReference>
<evidence type="ECO:0000313" key="3">
    <source>
        <dbReference type="Proteomes" id="UP000639772"/>
    </source>
</evidence>
<feature type="transmembrane region" description="Helical" evidence="1">
    <location>
        <begin position="32"/>
        <end position="53"/>
    </location>
</feature>
<evidence type="ECO:0000313" key="2">
    <source>
        <dbReference type="EMBL" id="KAG0478902.1"/>
    </source>
</evidence>
<name>A0A835R3W0_VANPL</name>
<dbReference type="OrthoDB" id="770781at2759"/>
<gene>
    <name evidence="2" type="ORF">HPP92_013621</name>
</gene>
<accession>A0A835R3W0</accession>
<dbReference type="Proteomes" id="UP000639772">
    <property type="component" value="Chromosome 6"/>
</dbReference>
<protein>
    <submittedName>
        <fullName evidence="2">Uncharacterized protein</fullName>
    </submittedName>
</protein>
<proteinExistence type="predicted"/>
<organism evidence="2 3">
    <name type="scientific">Vanilla planifolia</name>
    <name type="common">Vanilla</name>
    <dbReference type="NCBI Taxonomy" id="51239"/>
    <lineage>
        <taxon>Eukaryota</taxon>
        <taxon>Viridiplantae</taxon>
        <taxon>Streptophyta</taxon>
        <taxon>Embryophyta</taxon>
        <taxon>Tracheophyta</taxon>
        <taxon>Spermatophyta</taxon>
        <taxon>Magnoliopsida</taxon>
        <taxon>Liliopsida</taxon>
        <taxon>Asparagales</taxon>
        <taxon>Orchidaceae</taxon>
        <taxon>Vanilloideae</taxon>
        <taxon>Vanilleae</taxon>
        <taxon>Vanilla</taxon>
    </lineage>
</organism>
<dbReference type="PANTHER" id="PTHR33728:SF21">
    <property type="entry name" value="TRANSMEMBRANE PROTEIN"/>
    <property type="match status" value="1"/>
</dbReference>
<keyword evidence="1" id="KW-1133">Transmembrane helix</keyword>
<comment type="caution">
    <text evidence="2">The sequence shown here is derived from an EMBL/GenBank/DDBJ whole genome shotgun (WGS) entry which is preliminary data.</text>
</comment>
<reference evidence="2 3" key="1">
    <citation type="journal article" date="2020" name="Nat. Food">
        <title>A phased Vanilla planifolia genome enables genetic improvement of flavour and production.</title>
        <authorList>
            <person name="Hasing T."/>
            <person name="Tang H."/>
            <person name="Brym M."/>
            <person name="Khazi F."/>
            <person name="Huang T."/>
            <person name="Chambers A.H."/>
        </authorList>
    </citation>
    <scope>NUCLEOTIDE SEQUENCE [LARGE SCALE GENOMIC DNA]</scope>
    <source>
        <tissue evidence="2">Leaf</tissue>
    </source>
</reference>
<evidence type="ECO:0000256" key="1">
    <source>
        <dbReference type="SAM" id="Phobius"/>
    </source>
</evidence>
<keyword evidence="1" id="KW-0472">Membrane</keyword>
<sequence>MGESGGGPAMAPLNVDRGDQERWMHFDNSVNAISFGFVATAILISMFLIMAIFERFLRPQTSLFASFTEGRRRGGGGLVDIETQRQRGTGKIDYPSPMQATHVLVFVCGVNEAAVVQKESAKSYILARGECLLNEIRSALNEPTPMEKNAFRVTLVMERCQYMRRGCRCLCQGTMCRPSLAIQLLALALALRNACHGHHISRSRPLDALPAQAEGYKLESTVRCCSAAPAILYLYAVWWLYGRIALESAGLVTWLDFFELSSRLFWW</sequence>
<keyword evidence="1" id="KW-0812">Transmembrane</keyword>
<dbReference type="EMBL" id="JADCNM010000006">
    <property type="protein sequence ID" value="KAG0478902.1"/>
    <property type="molecule type" value="Genomic_DNA"/>
</dbReference>
<dbReference type="AlphaFoldDB" id="A0A835R3W0"/>